<dbReference type="Proteomes" id="UP001141806">
    <property type="component" value="Unassembled WGS sequence"/>
</dbReference>
<protein>
    <submittedName>
        <fullName evidence="1">Uncharacterized protein</fullName>
    </submittedName>
</protein>
<dbReference type="EMBL" id="JAMYWD010000005">
    <property type="protein sequence ID" value="KAJ4971731.1"/>
    <property type="molecule type" value="Genomic_DNA"/>
</dbReference>
<reference evidence="1" key="1">
    <citation type="journal article" date="2023" name="Plant J.">
        <title>The genome of the king protea, Protea cynaroides.</title>
        <authorList>
            <person name="Chang J."/>
            <person name="Duong T.A."/>
            <person name="Schoeman C."/>
            <person name="Ma X."/>
            <person name="Roodt D."/>
            <person name="Barker N."/>
            <person name="Li Z."/>
            <person name="Van de Peer Y."/>
            <person name="Mizrachi E."/>
        </authorList>
    </citation>
    <scope>NUCLEOTIDE SEQUENCE</scope>
    <source>
        <tissue evidence="1">Young leaves</tissue>
    </source>
</reference>
<dbReference type="AlphaFoldDB" id="A0A9Q0KK41"/>
<dbReference type="OrthoDB" id="1023261at2759"/>
<gene>
    <name evidence="1" type="ORF">NE237_004830</name>
</gene>
<name>A0A9Q0KK41_9MAGN</name>
<evidence type="ECO:0000313" key="2">
    <source>
        <dbReference type="Proteomes" id="UP001141806"/>
    </source>
</evidence>
<sequence length="274" mass="31677">MANQKSCRPQMCLQGLVYHEQRSTSTNQTYIYMGSFLNHQNQVFSLTSTCKKEGKEIDFNQFYVCNPIIQWHLKLPQFLPGFKVHYVCSSLVYDNSKVQGCDHITKVRQKIAALDPVSYKCGIFTLEAKKRVLDVPIAFNLTPCQPLSIDGALHWVVYIIPEERKTELDGWIHFINGHCKEEGVVYVFPIQSPTIYWTCGLCMNDPVKEALIKQFLLLDEDFLFYPLLVMENPASPVIIFLCNFKKELIFYNLDSREFKVEHKGIVIFLLSTTL</sequence>
<accession>A0A9Q0KK41</accession>
<organism evidence="1 2">
    <name type="scientific">Protea cynaroides</name>
    <dbReference type="NCBI Taxonomy" id="273540"/>
    <lineage>
        <taxon>Eukaryota</taxon>
        <taxon>Viridiplantae</taxon>
        <taxon>Streptophyta</taxon>
        <taxon>Embryophyta</taxon>
        <taxon>Tracheophyta</taxon>
        <taxon>Spermatophyta</taxon>
        <taxon>Magnoliopsida</taxon>
        <taxon>Proteales</taxon>
        <taxon>Proteaceae</taxon>
        <taxon>Protea</taxon>
    </lineage>
</organism>
<keyword evidence="2" id="KW-1185">Reference proteome</keyword>
<comment type="caution">
    <text evidence="1">The sequence shown here is derived from an EMBL/GenBank/DDBJ whole genome shotgun (WGS) entry which is preliminary data.</text>
</comment>
<evidence type="ECO:0000313" key="1">
    <source>
        <dbReference type="EMBL" id="KAJ4971731.1"/>
    </source>
</evidence>
<proteinExistence type="predicted"/>